<proteinExistence type="predicted"/>
<evidence type="ECO:0000313" key="2">
    <source>
        <dbReference type="EMBL" id="JAC62762.1"/>
    </source>
</evidence>
<feature type="region of interest" description="Disordered" evidence="1">
    <location>
        <begin position="1"/>
        <end position="29"/>
    </location>
</feature>
<feature type="non-terminal residue" evidence="2">
    <location>
        <position position="94"/>
    </location>
</feature>
<feature type="compositionally biased region" description="Basic and acidic residues" evidence="1">
    <location>
        <begin position="1"/>
        <end position="19"/>
    </location>
</feature>
<name>A0A061QQ35_9CHLO</name>
<protein>
    <submittedName>
        <fullName evidence="2">Uncharacterized protein</fullName>
    </submittedName>
</protein>
<organism evidence="2">
    <name type="scientific">Tetraselmis sp. GSL018</name>
    <dbReference type="NCBI Taxonomy" id="582737"/>
    <lineage>
        <taxon>Eukaryota</taxon>
        <taxon>Viridiplantae</taxon>
        <taxon>Chlorophyta</taxon>
        <taxon>core chlorophytes</taxon>
        <taxon>Chlorodendrophyceae</taxon>
        <taxon>Chlorodendrales</taxon>
        <taxon>Chlorodendraceae</taxon>
        <taxon>Tetraselmis</taxon>
    </lineage>
</organism>
<gene>
    <name evidence="2" type="ORF">TSPGSL018_22380</name>
</gene>
<dbReference type="AlphaFoldDB" id="A0A061QQ35"/>
<evidence type="ECO:0000256" key="1">
    <source>
        <dbReference type="SAM" id="MobiDB-lite"/>
    </source>
</evidence>
<feature type="non-terminal residue" evidence="2">
    <location>
        <position position="1"/>
    </location>
</feature>
<sequence>AEWRGRGAEESPKAAREDEGLWPAPDPLRDYNCSGWQGTKGGTEEAESGCFRASAVPCGDGSGQGRARQTPRGFEGFGRGESDLAVFLLPQKPQ</sequence>
<feature type="region of interest" description="Disordered" evidence="1">
    <location>
        <begin position="57"/>
        <end position="79"/>
    </location>
</feature>
<reference evidence="2" key="1">
    <citation type="submission" date="2014-05" db="EMBL/GenBank/DDBJ databases">
        <title>The transcriptome of the halophilic microalga Tetraselmis sp. GSL018 isolated from the Great Salt Lake, Utah.</title>
        <authorList>
            <person name="Jinkerson R.E."/>
            <person name="D'Adamo S."/>
            <person name="Posewitz M.C."/>
        </authorList>
    </citation>
    <scope>NUCLEOTIDE SEQUENCE</scope>
    <source>
        <strain evidence="2">GSL018</strain>
    </source>
</reference>
<accession>A0A061QQ35</accession>
<dbReference type="EMBL" id="GBEZ01024203">
    <property type="protein sequence ID" value="JAC62762.1"/>
    <property type="molecule type" value="Transcribed_RNA"/>
</dbReference>